<dbReference type="Pfam" id="PF02899">
    <property type="entry name" value="Phage_int_SAM_1"/>
    <property type="match status" value="1"/>
</dbReference>
<dbReference type="InterPro" id="IPR050090">
    <property type="entry name" value="Tyrosine_recombinase_XerCD"/>
</dbReference>
<dbReference type="Pfam" id="PF00589">
    <property type="entry name" value="Phage_integrase"/>
    <property type="match status" value="1"/>
</dbReference>
<dbReference type="Gene3D" id="1.10.150.130">
    <property type="match status" value="1"/>
</dbReference>
<dbReference type="Proteomes" id="UP000483286">
    <property type="component" value="Unassembled WGS sequence"/>
</dbReference>
<dbReference type="GO" id="GO:0006310">
    <property type="term" value="P:DNA recombination"/>
    <property type="evidence" value="ECO:0007669"/>
    <property type="project" value="UniProtKB-KW"/>
</dbReference>
<evidence type="ECO:0000256" key="3">
    <source>
        <dbReference type="ARBA" id="ARBA00023172"/>
    </source>
</evidence>
<dbReference type="SUPFAM" id="SSF56349">
    <property type="entry name" value="DNA breaking-rejoining enzymes"/>
    <property type="match status" value="1"/>
</dbReference>
<dbReference type="PROSITE" id="PS51898">
    <property type="entry name" value="TYR_RECOMBINASE"/>
    <property type="match status" value="1"/>
</dbReference>
<name>A0A7C9IDV7_9DEIO</name>
<dbReference type="GO" id="GO:0015074">
    <property type="term" value="P:DNA integration"/>
    <property type="evidence" value="ECO:0007669"/>
    <property type="project" value="UniProtKB-KW"/>
</dbReference>
<dbReference type="AlphaFoldDB" id="A0A7C9IDV7"/>
<feature type="domain" description="Tyr recombinase" evidence="4">
    <location>
        <begin position="168"/>
        <end position="338"/>
    </location>
</feature>
<dbReference type="InterPro" id="IPR010998">
    <property type="entry name" value="Integrase_recombinase_N"/>
</dbReference>
<accession>A0A7C9IDV7</accession>
<dbReference type="InterPro" id="IPR011010">
    <property type="entry name" value="DNA_brk_join_enz"/>
</dbReference>
<reference evidence="5 6" key="1">
    <citation type="submission" date="2019-12" db="EMBL/GenBank/DDBJ databases">
        <title>Deinococcus sp. HMF7620 Genome sequencing and assembly.</title>
        <authorList>
            <person name="Kang H."/>
            <person name="Kim H."/>
            <person name="Joh K."/>
        </authorList>
    </citation>
    <scope>NUCLEOTIDE SEQUENCE [LARGE SCALE GENOMIC DNA]</scope>
    <source>
        <strain evidence="5 6">HMF7620</strain>
    </source>
</reference>
<organism evidence="5 6">
    <name type="scientific">Deinococcus arboris</name>
    <dbReference type="NCBI Taxonomy" id="2682977"/>
    <lineage>
        <taxon>Bacteria</taxon>
        <taxon>Thermotogati</taxon>
        <taxon>Deinococcota</taxon>
        <taxon>Deinococci</taxon>
        <taxon>Deinococcales</taxon>
        <taxon>Deinococcaceae</taxon>
        <taxon>Deinococcus</taxon>
    </lineage>
</organism>
<evidence type="ECO:0000313" key="6">
    <source>
        <dbReference type="Proteomes" id="UP000483286"/>
    </source>
</evidence>
<dbReference type="Gene3D" id="1.10.443.10">
    <property type="entry name" value="Intergrase catalytic core"/>
    <property type="match status" value="1"/>
</dbReference>
<dbReference type="EMBL" id="WQLB01000031">
    <property type="protein sequence ID" value="MVN88606.1"/>
    <property type="molecule type" value="Genomic_DNA"/>
</dbReference>
<evidence type="ECO:0000259" key="4">
    <source>
        <dbReference type="PROSITE" id="PS51898"/>
    </source>
</evidence>
<keyword evidence="3" id="KW-0233">DNA recombination</keyword>
<protein>
    <submittedName>
        <fullName evidence="5">Tyrosine-type recombinase/integrase</fullName>
    </submittedName>
</protein>
<evidence type="ECO:0000313" key="5">
    <source>
        <dbReference type="EMBL" id="MVN88606.1"/>
    </source>
</evidence>
<comment type="caution">
    <text evidence="5">The sequence shown here is derived from an EMBL/GenBank/DDBJ whole genome shotgun (WGS) entry which is preliminary data.</text>
</comment>
<sequence>MHSSGPRRPSFQYPAPMGSELALMAARLTLTAAAEQAAGMPVEERRRRMFQALQSRDLDAVWALVLSHLVLYGRRGAQISPGTIAQYRGAVTAFWTWAEPAGVTLTRPHADVGRAYLRHLEGSGKRHSTVVWHLAAVKALYEALRWCHVTEADPWRDVRPVADRVPRHLKGRLYSADQVDALLAVANPEEAVAVLLGADCGLRAAEIMGLQRQQFRLNEEPPVVTVVGKGAKTREVGLSRRAEKAVHRWLEMTPRWGPALFGATSTDWVQDTLRRLCEAAGIEHTGRAVHGLRRTAGTRLYEETKDLLETRDFLGHRNANTTEVYVAYAAQRKKPANRDW</sequence>
<dbReference type="InterPro" id="IPR004107">
    <property type="entry name" value="Integrase_SAM-like_N"/>
</dbReference>
<dbReference type="CDD" id="cd00397">
    <property type="entry name" value="DNA_BRE_C"/>
    <property type="match status" value="1"/>
</dbReference>
<keyword evidence="2" id="KW-0238">DNA-binding</keyword>
<keyword evidence="1" id="KW-0229">DNA integration</keyword>
<dbReference type="InterPro" id="IPR002104">
    <property type="entry name" value="Integrase_catalytic"/>
</dbReference>
<evidence type="ECO:0000256" key="1">
    <source>
        <dbReference type="ARBA" id="ARBA00022908"/>
    </source>
</evidence>
<keyword evidence="6" id="KW-1185">Reference proteome</keyword>
<gene>
    <name evidence="5" type="ORF">GO986_17865</name>
</gene>
<proteinExistence type="predicted"/>
<dbReference type="InterPro" id="IPR013762">
    <property type="entry name" value="Integrase-like_cat_sf"/>
</dbReference>
<dbReference type="GO" id="GO:0003677">
    <property type="term" value="F:DNA binding"/>
    <property type="evidence" value="ECO:0007669"/>
    <property type="project" value="UniProtKB-KW"/>
</dbReference>
<evidence type="ECO:0000256" key="2">
    <source>
        <dbReference type="ARBA" id="ARBA00023125"/>
    </source>
</evidence>
<dbReference type="PANTHER" id="PTHR30349">
    <property type="entry name" value="PHAGE INTEGRASE-RELATED"/>
    <property type="match status" value="1"/>
</dbReference>
<dbReference type="PANTHER" id="PTHR30349:SF81">
    <property type="entry name" value="TYROSINE RECOMBINASE XERC"/>
    <property type="match status" value="1"/>
</dbReference>